<dbReference type="VEuPathDB" id="FungiDB:BO78DRAFT_420127"/>
<dbReference type="STRING" id="1448318.A0A319E4G2"/>
<feature type="chain" id="PRO_5016297194" description="Membrane-associated protein" evidence="2">
    <location>
        <begin position="20"/>
        <end position="221"/>
    </location>
</feature>
<feature type="region of interest" description="Disordered" evidence="1">
    <location>
        <begin position="76"/>
        <end position="99"/>
    </location>
</feature>
<feature type="signal peptide" evidence="2">
    <location>
        <begin position="1"/>
        <end position="19"/>
    </location>
</feature>
<dbReference type="Proteomes" id="UP000248423">
    <property type="component" value="Unassembled WGS sequence"/>
</dbReference>
<proteinExistence type="predicted"/>
<evidence type="ECO:0000256" key="2">
    <source>
        <dbReference type="SAM" id="SignalP"/>
    </source>
</evidence>
<dbReference type="EMBL" id="KZ826363">
    <property type="protein sequence ID" value="PYI04871.1"/>
    <property type="molecule type" value="Genomic_DNA"/>
</dbReference>
<evidence type="ECO:0000256" key="1">
    <source>
        <dbReference type="SAM" id="MobiDB-lite"/>
    </source>
</evidence>
<evidence type="ECO:0000313" key="4">
    <source>
        <dbReference type="Proteomes" id="UP000248423"/>
    </source>
</evidence>
<protein>
    <recommendedName>
        <fullName evidence="5">Membrane-associated protein</fullName>
    </recommendedName>
</protein>
<reference evidence="3 4" key="1">
    <citation type="submission" date="2018-02" db="EMBL/GenBank/DDBJ databases">
        <title>The genomes of Aspergillus section Nigri reveals drivers in fungal speciation.</title>
        <authorList>
            <consortium name="DOE Joint Genome Institute"/>
            <person name="Vesth T.C."/>
            <person name="Nybo J."/>
            <person name="Theobald S."/>
            <person name="Brandl J."/>
            <person name="Frisvad J.C."/>
            <person name="Nielsen K.F."/>
            <person name="Lyhne E.K."/>
            <person name="Kogle M.E."/>
            <person name="Kuo A."/>
            <person name="Riley R."/>
            <person name="Clum A."/>
            <person name="Nolan M."/>
            <person name="Lipzen A."/>
            <person name="Salamov A."/>
            <person name="Henrissat B."/>
            <person name="Wiebenga A."/>
            <person name="De vries R.P."/>
            <person name="Grigoriev I.V."/>
            <person name="Mortensen U.H."/>
            <person name="Andersen M.R."/>
            <person name="Baker S.E."/>
        </authorList>
    </citation>
    <scope>NUCLEOTIDE SEQUENCE [LARGE SCALE GENOMIC DNA]</scope>
    <source>
        <strain evidence="3 4">CBS 121057</strain>
    </source>
</reference>
<evidence type="ECO:0000313" key="3">
    <source>
        <dbReference type="EMBL" id="PYI04871.1"/>
    </source>
</evidence>
<evidence type="ECO:0008006" key="5">
    <source>
        <dbReference type="Google" id="ProtNLM"/>
    </source>
</evidence>
<dbReference type="AlphaFoldDB" id="A0A319E4G2"/>
<feature type="compositionally biased region" description="Low complexity" evidence="1">
    <location>
        <begin position="76"/>
        <end position="89"/>
    </location>
</feature>
<keyword evidence="4" id="KW-1185">Reference proteome</keyword>
<name>A0A319E4G2_ASPSB</name>
<accession>A0A319E4G2</accession>
<gene>
    <name evidence="3" type="ORF">BO78DRAFT_420127</name>
</gene>
<sequence length="221" mass="23688">MSVLQVILVVQFLVFTCAAGPIALLAPKMRDLESLAPSPSLTAHVHVSSPSIEENAGDADDDVDALTVVPVTPSSLLQGHSSSSSAVSSTTHFTQVEPTTLSGSSTIAASSTMSGMSSTTEASSAGFSYEDIISRLGHGVLYTCRVLSRRNPVLQRYARKFHESLVLPPRDIFLSYNTRGVFHSLALKRRGTHKSLVTRLGDYHTLVLALTLTLTLTLTLY</sequence>
<organism evidence="3 4">
    <name type="scientific">Aspergillus sclerotiicarbonarius (strain CBS 121057 / IBT 28362)</name>
    <dbReference type="NCBI Taxonomy" id="1448318"/>
    <lineage>
        <taxon>Eukaryota</taxon>
        <taxon>Fungi</taxon>
        <taxon>Dikarya</taxon>
        <taxon>Ascomycota</taxon>
        <taxon>Pezizomycotina</taxon>
        <taxon>Eurotiomycetes</taxon>
        <taxon>Eurotiomycetidae</taxon>
        <taxon>Eurotiales</taxon>
        <taxon>Aspergillaceae</taxon>
        <taxon>Aspergillus</taxon>
        <taxon>Aspergillus subgen. Circumdati</taxon>
    </lineage>
</organism>
<keyword evidence="2" id="KW-0732">Signal</keyword>